<organism evidence="3">
    <name type="scientific">marine metagenome</name>
    <dbReference type="NCBI Taxonomy" id="408172"/>
    <lineage>
        <taxon>unclassified sequences</taxon>
        <taxon>metagenomes</taxon>
        <taxon>ecological metagenomes</taxon>
    </lineage>
</organism>
<reference evidence="3" key="1">
    <citation type="submission" date="2018-05" db="EMBL/GenBank/DDBJ databases">
        <authorList>
            <person name="Lanie J.A."/>
            <person name="Ng W.-L."/>
            <person name="Kazmierczak K.M."/>
            <person name="Andrzejewski T.M."/>
            <person name="Davidsen T.M."/>
            <person name="Wayne K.J."/>
            <person name="Tettelin H."/>
            <person name="Glass J.I."/>
            <person name="Rusch D."/>
            <person name="Podicherti R."/>
            <person name="Tsui H.-C.T."/>
            <person name="Winkler M.E."/>
        </authorList>
    </citation>
    <scope>NUCLEOTIDE SEQUENCE</scope>
</reference>
<dbReference type="Gene3D" id="3.40.50.2000">
    <property type="entry name" value="Glycogen Phosphorylase B"/>
    <property type="match status" value="1"/>
</dbReference>
<sequence>MLNFYRAASIVAGPAAGALLRWRASRGKEDLSRLDERFGRPSRSRPFGVLVWVHAASVGESLSVLPLIERMLDFIPNGHVLVTTGTLSSARLLRDLLPEGAFHHFAPIDRPDAVRRFLDHWRPELAVWVESELWPNLVRDTHLRQIPTVLLQGRMSVRSYRNWRWARSLIGPLLAGFNQVLVQTQADAGRFSDLGAVQPVVTGTLKYAGFPLAAKETALREMQSMLGARTRWLAASIHPGEFETVYQTHVQVRENFPDLLTIVVPRHPSTAFELEKKWVSRGLSCSRRSACTGLSPETEVYIADTMGELGLFYRLSAIALIGGSFIDHGGQNPIEAVQIGCAVITGPSMFNFAEVMADFNLSGVSLSVGASADLPEKVSELLSAPEHIVSLAQQQKKIVTSKASVIDTVFEALICYLPTSE</sequence>
<dbReference type="Gene3D" id="3.40.50.11720">
    <property type="entry name" value="3-Deoxy-D-manno-octulosonic-acid transferase, N-terminal domain"/>
    <property type="match status" value="1"/>
</dbReference>
<proteinExistence type="predicted"/>
<evidence type="ECO:0000256" key="1">
    <source>
        <dbReference type="ARBA" id="ARBA00022679"/>
    </source>
</evidence>
<dbReference type="InterPro" id="IPR007507">
    <property type="entry name" value="Glycos_transf_N"/>
</dbReference>
<feature type="domain" description="3-deoxy-D-manno-octulosonic-acid transferase N-terminal" evidence="2">
    <location>
        <begin position="33"/>
        <end position="207"/>
    </location>
</feature>
<dbReference type="GO" id="GO:0005886">
    <property type="term" value="C:plasma membrane"/>
    <property type="evidence" value="ECO:0007669"/>
    <property type="project" value="TreeGrafter"/>
</dbReference>
<dbReference type="GO" id="GO:0009245">
    <property type="term" value="P:lipid A biosynthetic process"/>
    <property type="evidence" value="ECO:0007669"/>
    <property type="project" value="TreeGrafter"/>
</dbReference>
<dbReference type="AlphaFoldDB" id="A0A382CS62"/>
<protein>
    <recommendedName>
        <fullName evidence="2">3-deoxy-D-manno-octulosonic-acid transferase N-terminal domain-containing protein</fullName>
    </recommendedName>
</protein>
<dbReference type="PANTHER" id="PTHR42755:SF1">
    <property type="entry name" value="3-DEOXY-D-MANNO-OCTULOSONIC ACID TRANSFERASE, MITOCHONDRIAL-RELATED"/>
    <property type="match status" value="1"/>
</dbReference>
<dbReference type="InterPro" id="IPR038107">
    <property type="entry name" value="Glycos_transf_N_sf"/>
</dbReference>
<dbReference type="GO" id="GO:0016740">
    <property type="term" value="F:transferase activity"/>
    <property type="evidence" value="ECO:0007669"/>
    <property type="project" value="UniProtKB-KW"/>
</dbReference>
<name>A0A382CS62_9ZZZZ</name>
<evidence type="ECO:0000259" key="2">
    <source>
        <dbReference type="Pfam" id="PF04413"/>
    </source>
</evidence>
<accession>A0A382CS62</accession>
<dbReference type="Pfam" id="PF04413">
    <property type="entry name" value="Glycos_transf_N"/>
    <property type="match status" value="1"/>
</dbReference>
<dbReference type="InterPro" id="IPR039901">
    <property type="entry name" value="Kdotransferase"/>
</dbReference>
<dbReference type="PANTHER" id="PTHR42755">
    <property type="entry name" value="3-DEOXY-MANNO-OCTULOSONATE CYTIDYLYLTRANSFERASE"/>
    <property type="match status" value="1"/>
</dbReference>
<gene>
    <name evidence="3" type="ORF">METZ01_LOCUS181583</name>
</gene>
<evidence type="ECO:0000313" key="3">
    <source>
        <dbReference type="EMBL" id="SVB28729.1"/>
    </source>
</evidence>
<dbReference type="EMBL" id="UINC01035776">
    <property type="protein sequence ID" value="SVB28729.1"/>
    <property type="molecule type" value="Genomic_DNA"/>
</dbReference>
<keyword evidence="1" id="KW-0808">Transferase</keyword>